<evidence type="ECO:0000256" key="5">
    <source>
        <dbReference type="ARBA" id="ARBA00022737"/>
    </source>
</evidence>
<comment type="function">
    <text evidence="1">Crystallins are the dominant structural components of the vertebrate eye lens.</text>
</comment>
<dbReference type="PANTHER" id="PTHR11818:SF19">
    <property type="entry name" value="BETA-CRYSTALLIN A4"/>
    <property type="match status" value="1"/>
</dbReference>
<evidence type="ECO:0000256" key="8">
    <source>
        <dbReference type="SAM" id="MobiDB-lite"/>
    </source>
</evidence>
<evidence type="ECO:0000313" key="11">
    <source>
        <dbReference type="Proteomes" id="UP000694553"/>
    </source>
</evidence>
<keyword evidence="11" id="KW-1185">Reference proteome</keyword>
<reference evidence="10" key="3">
    <citation type="submission" date="2025-09" db="UniProtKB">
        <authorList>
            <consortium name="Ensembl"/>
        </authorList>
    </citation>
    <scope>IDENTIFICATION</scope>
</reference>
<reference evidence="10" key="2">
    <citation type="submission" date="2025-08" db="UniProtKB">
        <authorList>
            <consortium name="Ensembl"/>
        </authorList>
    </citation>
    <scope>IDENTIFICATION</scope>
</reference>
<dbReference type="GO" id="GO:0005212">
    <property type="term" value="F:structural constituent of eye lens"/>
    <property type="evidence" value="ECO:0007669"/>
    <property type="project" value="UniProtKB-KW"/>
</dbReference>
<evidence type="ECO:0000259" key="9">
    <source>
        <dbReference type="PROSITE" id="PS50915"/>
    </source>
</evidence>
<organism evidence="10 11">
    <name type="scientific">Corvus moneduloides</name>
    <name type="common">New Caledonian crow</name>
    <dbReference type="NCBI Taxonomy" id="1196302"/>
    <lineage>
        <taxon>Eukaryota</taxon>
        <taxon>Metazoa</taxon>
        <taxon>Chordata</taxon>
        <taxon>Craniata</taxon>
        <taxon>Vertebrata</taxon>
        <taxon>Euteleostomi</taxon>
        <taxon>Archelosauria</taxon>
        <taxon>Archosauria</taxon>
        <taxon>Dinosauria</taxon>
        <taxon>Saurischia</taxon>
        <taxon>Theropoda</taxon>
        <taxon>Coelurosauria</taxon>
        <taxon>Aves</taxon>
        <taxon>Neognathae</taxon>
        <taxon>Neoaves</taxon>
        <taxon>Telluraves</taxon>
        <taxon>Australaves</taxon>
        <taxon>Passeriformes</taxon>
        <taxon>Corvoidea</taxon>
        <taxon>Corvidae</taxon>
        <taxon>Corvus</taxon>
    </lineage>
</organism>
<dbReference type="PROSITE" id="PS50915">
    <property type="entry name" value="CRYSTALLIN_BETA_GAMMA"/>
    <property type="match status" value="2"/>
</dbReference>
<protein>
    <recommendedName>
        <fullName evidence="3">Beta-crystallin A4</fullName>
    </recommendedName>
    <alternativeName>
        <fullName evidence="7">Beta-A4 crystallin</fullName>
    </alternativeName>
</protein>
<dbReference type="InterPro" id="IPR050252">
    <property type="entry name" value="Beta/Gamma-Crystallin"/>
</dbReference>
<dbReference type="Proteomes" id="UP000694553">
    <property type="component" value="Unassembled WGS sequence"/>
</dbReference>
<sequence>MEASSAFCHPSHGAASSRHRWVQRAQPGLRVGRWAPRGSHPSRPGRWAGFEHCGFQGQQFVLERGEYPCWEAWSGSNAYHVERMCSFRPIACADHGRSRLMLFEQENFQGKRAEMSDDCPSLPALGWGSSTVGSFLVRSGAWVCSQYPGYRGFQYLLESDSPAGEYKHVREWGSHAQTGQVQSIRRVQQ</sequence>
<dbReference type="FunFam" id="2.60.20.10:FF:000004">
    <property type="entry name" value="Crystallin beta A4"/>
    <property type="match status" value="1"/>
</dbReference>
<proteinExistence type="inferred from homology"/>
<dbReference type="PANTHER" id="PTHR11818">
    <property type="entry name" value="BETA/GAMMA CRYSTALLIN"/>
    <property type="match status" value="1"/>
</dbReference>
<gene>
    <name evidence="10" type="primary">CRYBA4</name>
</gene>
<evidence type="ECO:0000256" key="3">
    <source>
        <dbReference type="ARBA" id="ARBA00019489"/>
    </source>
</evidence>
<evidence type="ECO:0000256" key="7">
    <source>
        <dbReference type="ARBA" id="ARBA00032269"/>
    </source>
</evidence>
<feature type="domain" description="Beta/gamma crystallin 'Greek key'" evidence="9">
    <location>
        <begin position="98"/>
        <end position="139"/>
    </location>
</feature>
<dbReference type="SMART" id="SM00247">
    <property type="entry name" value="XTALbg"/>
    <property type="match status" value="2"/>
</dbReference>
<dbReference type="SUPFAM" id="SSF49695">
    <property type="entry name" value="gamma-Crystallin-like"/>
    <property type="match status" value="1"/>
</dbReference>
<dbReference type="Ensembl" id="ENSCMUT00000022636.2">
    <property type="protein sequence ID" value="ENSCMUP00000021071.2"/>
    <property type="gene ID" value="ENSCMUG00000012990.2"/>
</dbReference>
<dbReference type="PRINTS" id="PR01367">
    <property type="entry name" value="BGCRYSTALLIN"/>
</dbReference>
<evidence type="ECO:0000256" key="1">
    <source>
        <dbReference type="ARBA" id="ARBA00003689"/>
    </source>
</evidence>
<dbReference type="Gene3D" id="2.60.20.10">
    <property type="entry name" value="Crystallins"/>
    <property type="match status" value="2"/>
</dbReference>
<comment type="similarity">
    <text evidence="2">Belongs to the beta/gamma-crystallin family.</text>
</comment>
<dbReference type="AlphaFoldDB" id="A0A8U7MZ34"/>
<keyword evidence="5" id="KW-0677">Repeat</keyword>
<evidence type="ECO:0000256" key="6">
    <source>
        <dbReference type="ARBA" id="ARBA00025922"/>
    </source>
</evidence>
<reference evidence="11" key="1">
    <citation type="submission" date="2019-10" db="EMBL/GenBank/DDBJ databases">
        <title>Corvus moneduloides (New Caledonian crow) genome, bCorMon1, primary haplotype.</title>
        <authorList>
            <person name="Rutz C."/>
            <person name="Fungtammasan C."/>
            <person name="Mountcastle J."/>
            <person name="Formenti G."/>
            <person name="Chow W."/>
            <person name="Howe K."/>
            <person name="Steele M.P."/>
            <person name="Fernandes J."/>
            <person name="Gilbert M.T.P."/>
            <person name="Fedrigo O."/>
            <person name="Jarvis E.D."/>
            <person name="Gemmell N."/>
        </authorList>
    </citation>
    <scope>NUCLEOTIDE SEQUENCE [LARGE SCALE GENOMIC DNA]</scope>
</reference>
<comment type="subunit">
    <text evidence="6">Homo/heterodimer, or complexes of higher-order. The structure of beta-crystallin oligomers seems to be stabilized through interactions between the N-terminal arms.</text>
</comment>
<accession>A0A8U7MZ34</accession>
<keyword evidence="4" id="KW-0273">Eye lens protein</keyword>
<dbReference type="GO" id="GO:0007601">
    <property type="term" value="P:visual perception"/>
    <property type="evidence" value="ECO:0007669"/>
    <property type="project" value="TreeGrafter"/>
</dbReference>
<feature type="region of interest" description="Disordered" evidence="8">
    <location>
        <begin position="1"/>
        <end position="21"/>
    </location>
</feature>
<dbReference type="GO" id="GO:0002088">
    <property type="term" value="P:lens development in camera-type eye"/>
    <property type="evidence" value="ECO:0007669"/>
    <property type="project" value="TreeGrafter"/>
</dbReference>
<feature type="domain" description="Beta/gamma crystallin 'Greek key'" evidence="9">
    <location>
        <begin position="45"/>
        <end position="91"/>
    </location>
</feature>
<dbReference type="InterPro" id="IPR001064">
    <property type="entry name" value="Beta/gamma_crystallin"/>
</dbReference>
<evidence type="ECO:0000313" key="10">
    <source>
        <dbReference type="Ensembl" id="ENSCMUP00000021071.2"/>
    </source>
</evidence>
<evidence type="ECO:0000256" key="4">
    <source>
        <dbReference type="ARBA" id="ARBA00022613"/>
    </source>
</evidence>
<dbReference type="Pfam" id="PF00030">
    <property type="entry name" value="Crystall"/>
    <property type="match status" value="2"/>
</dbReference>
<name>A0A8U7MZ34_CORMO</name>
<evidence type="ECO:0000256" key="2">
    <source>
        <dbReference type="ARBA" id="ARBA00009646"/>
    </source>
</evidence>
<dbReference type="InterPro" id="IPR011024">
    <property type="entry name" value="G_crystallin-like"/>
</dbReference>